<dbReference type="Proteomes" id="UP000285478">
    <property type="component" value="Chromosome"/>
</dbReference>
<organism evidence="7 8">
    <name type="scientific">Hydrogenovibrio thermophilus</name>
    <dbReference type="NCBI Taxonomy" id="265883"/>
    <lineage>
        <taxon>Bacteria</taxon>
        <taxon>Pseudomonadati</taxon>
        <taxon>Pseudomonadota</taxon>
        <taxon>Gammaproteobacteria</taxon>
        <taxon>Thiotrichales</taxon>
        <taxon>Piscirickettsiaceae</taxon>
        <taxon>Hydrogenovibrio</taxon>
    </lineage>
</organism>
<name>A0A410H2L1_9GAMM</name>
<dbReference type="EMBL" id="CP035033">
    <property type="protein sequence ID" value="QAB15163.1"/>
    <property type="molecule type" value="Genomic_DNA"/>
</dbReference>
<dbReference type="AlphaFoldDB" id="A0A410H2L1"/>
<feature type="signal peptide" evidence="6">
    <location>
        <begin position="1"/>
        <end position="21"/>
    </location>
</feature>
<dbReference type="GO" id="GO:0015221">
    <property type="term" value="F:lipopolysaccharide transmembrane transporter activity"/>
    <property type="evidence" value="ECO:0007669"/>
    <property type="project" value="InterPro"/>
</dbReference>
<evidence type="ECO:0000256" key="5">
    <source>
        <dbReference type="ARBA" id="ARBA00023136"/>
    </source>
</evidence>
<reference evidence="7 8" key="1">
    <citation type="journal article" date="2018" name="Environ. Microbiol.">
        <title>Genomes of ubiquitous marine and hypersaline Hydrogenovibrio, Thiomicrorhabdus and Thiomicrospira spp. encode a diversity of mechanisms to sustain chemolithoautotrophy in heterogeneous environments.</title>
        <authorList>
            <person name="Scott K.M."/>
            <person name="Williams J."/>
            <person name="Porter C.M.B."/>
            <person name="Russel S."/>
            <person name="Harmer T.L."/>
            <person name="Paul J.H."/>
            <person name="Antonen K.M."/>
            <person name="Bridges M.K."/>
            <person name="Camper G.J."/>
            <person name="Campla C.K."/>
            <person name="Casella L.G."/>
            <person name="Chase E."/>
            <person name="Conrad J.W."/>
            <person name="Cruz M.C."/>
            <person name="Dunlap D.S."/>
            <person name="Duran L."/>
            <person name="Fahsbender E.M."/>
            <person name="Goldsmith D.B."/>
            <person name="Keeley R.F."/>
            <person name="Kondoff M.R."/>
            <person name="Kussy B.I."/>
            <person name="Lane M.K."/>
            <person name="Lawler S."/>
            <person name="Leigh B.A."/>
            <person name="Lewis C."/>
            <person name="Lostal L.M."/>
            <person name="Marking D."/>
            <person name="Mancera P.A."/>
            <person name="McClenthan E.C."/>
            <person name="McIntyre E.A."/>
            <person name="Mine J.A."/>
            <person name="Modi S."/>
            <person name="Moore B.D."/>
            <person name="Morgan W.A."/>
            <person name="Nelson K.M."/>
            <person name="Nguyen K.N."/>
            <person name="Ogburn N."/>
            <person name="Parrino D.G."/>
            <person name="Pedapudi A.D."/>
            <person name="Pelham R.P."/>
            <person name="Preece A.M."/>
            <person name="Rampersad E.A."/>
            <person name="Richardson J.C."/>
            <person name="Rodgers C.M."/>
            <person name="Schaffer B.L."/>
            <person name="Sheridan N.E."/>
            <person name="Solone M.R."/>
            <person name="Staley Z.R."/>
            <person name="Tabuchi M."/>
            <person name="Waide R.J."/>
            <person name="Wanjugi P.W."/>
            <person name="Young S."/>
            <person name="Clum A."/>
            <person name="Daum C."/>
            <person name="Huntemann M."/>
            <person name="Ivanova N."/>
            <person name="Kyrpides N."/>
            <person name="Mikhailova N."/>
            <person name="Palaniappan K."/>
            <person name="Pillay M."/>
            <person name="Reddy T.B.K."/>
            <person name="Shapiro N."/>
            <person name="Stamatis D."/>
            <person name="Varghese N."/>
            <person name="Woyke T."/>
            <person name="Boden R."/>
            <person name="Freyermuth S.K."/>
            <person name="Kerfeld C.A."/>
        </authorList>
    </citation>
    <scope>NUCLEOTIDE SEQUENCE [LARGE SCALE GENOMIC DNA]</scope>
    <source>
        <strain evidence="7 8">JR-2</strain>
    </source>
</reference>
<dbReference type="NCBIfam" id="TIGR04409">
    <property type="entry name" value="LptC_YrbK"/>
    <property type="match status" value="1"/>
</dbReference>
<keyword evidence="1" id="KW-1003">Cell membrane</keyword>
<feature type="chain" id="PRO_5019460051" evidence="6">
    <location>
        <begin position="22"/>
        <end position="201"/>
    </location>
</feature>
<sequence>MLKKLPSVLIFLAAIITLVIAFKQTTQNGDALDSKVDPIQLNHSWQAFDTTSWQVSKLKPTESQTRVYAEEVFYQNQNKTSTFKAPYIIKDDSEQQYVLQSQFGSTRNDDKITLKQAVVIHSFTKTDQGENRILKTEQITYNTVTGLLTSPVYTEIIQPNATISGIGFEANTETGDYQFLSHVKTHYQPASPEKNGAPESP</sequence>
<keyword evidence="2" id="KW-0997">Cell inner membrane</keyword>
<evidence type="ECO:0000256" key="1">
    <source>
        <dbReference type="ARBA" id="ARBA00022475"/>
    </source>
</evidence>
<proteinExistence type="predicted"/>
<dbReference type="PANTHER" id="PTHR37481">
    <property type="entry name" value="LIPOPOLYSACCHARIDE EXPORT SYSTEM PROTEIN LPTC"/>
    <property type="match status" value="1"/>
</dbReference>
<dbReference type="Pfam" id="PF06835">
    <property type="entry name" value="LptC"/>
    <property type="match status" value="1"/>
</dbReference>
<dbReference type="GO" id="GO:0005886">
    <property type="term" value="C:plasma membrane"/>
    <property type="evidence" value="ECO:0007669"/>
    <property type="project" value="InterPro"/>
</dbReference>
<dbReference type="InterPro" id="IPR052363">
    <property type="entry name" value="LPS_export_LptC"/>
</dbReference>
<evidence type="ECO:0000313" key="7">
    <source>
        <dbReference type="EMBL" id="QAB15163.1"/>
    </source>
</evidence>
<protein>
    <submittedName>
        <fullName evidence="7">LPS export ABC transporter periplasmic protein LptC</fullName>
    </submittedName>
</protein>
<accession>A0A410H2L1</accession>
<dbReference type="RefSeq" id="WP_128384732.1">
    <property type="nucleotide sequence ID" value="NZ_CP035033.1"/>
</dbReference>
<evidence type="ECO:0000256" key="3">
    <source>
        <dbReference type="ARBA" id="ARBA00022692"/>
    </source>
</evidence>
<keyword evidence="3" id="KW-0812">Transmembrane</keyword>
<dbReference type="InterPro" id="IPR026265">
    <property type="entry name" value="LptC"/>
</dbReference>
<dbReference type="PANTHER" id="PTHR37481:SF1">
    <property type="entry name" value="LIPOPOLYSACCHARIDE EXPORT SYSTEM PROTEIN LPTC"/>
    <property type="match status" value="1"/>
</dbReference>
<evidence type="ECO:0000256" key="2">
    <source>
        <dbReference type="ARBA" id="ARBA00022519"/>
    </source>
</evidence>
<dbReference type="GO" id="GO:0017089">
    <property type="term" value="F:glycolipid transfer activity"/>
    <property type="evidence" value="ECO:0007669"/>
    <property type="project" value="TreeGrafter"/>
</dbReference>
<keyword evidence="8" id="KW-1185">Reference proteome</keyword>
<dbReference type="GO" id="GO:0030288">
    <property type="term" value="C:outer membrane-bounded periplasmic space"/>
    <property type="evidence" value="ECO:0007669"/>
    <property type="project" value="TreeGrafter"/>
</dbReference>
<keyword evidence="4" id="KW-1133">Transmembrane helix</keyword>
<dbReference type="InterPro" id="IPR010664">
    <property type="entry name" value="LipoPS_assembly_LptC-rel"/>
</dbReference>
<keyword evidence="6" id="KW-0732">Signal</keyword>
<evidence type="ECO:0000313" key="8">
    <source>
        <dbReference type="Proteomes" id="UP000285478"/>
    </source>
</evidence>
<dbReference type="Gene3D" id="2.60.450.10">
    <property type="entry name" value="Lipopolysaccharide (LPS) transport protein A like domain"/>
    <property type="match status" value="1"/>
</dbReference>
<evidence type="ECO:0000256" key="4">
    <source>
        <dbReference type="ARBA" id="ARBA00022989"/>
    </source>
</evidence>
<evidence type="ECO:0000256" key="6">
    <source>
        <dbReference type="SAM" id="SignalP"/>
    </source>
</evidence>
<gene>
    <name evidence="7" type="primary">lptC</name>
    <name evidence="7" type="ORF">EPV75_05520</name>
</gene>
<keyword evidence="5" id="KW-0472">Membrane</keyword>
<dbReference type="KEGG" id="htr:EPV75_05520"/>